<proteinExistence type="predicted"/>
<protein>
    <submittedName>
        <fullName evidence="2">Uncharacterized protein</fullName>
    </submittedName>
</protein>
<organism evidence="2 3">
    <name type="scientific">Cirrhinus molitorella</name>
    <name type="common">mud carp</name>
    <dbReference type="NCBI Taxonomy" id="172907"/>
    <lineage>
        <taxon>Eukaryota</taxon>
        <taxon>Metazoa</taxon>
        <taxon>Chordata</taxon>
        <taxon>Craniata</taxon>
        <taxon>Vertebrata</taxon>
        <taxon>Euteleostomi</taxon>
        <taxon>Actinopterygii</taxon>
        <taxon>Neopterygii</taxon>
        <taxon>Teleostei</taxon>
        <taxon>Ostariophysi</taxon>
        <taxon>Cypriniformes</taxon>
        <taxon>Cyprinidae</taxon>
        <taxon>Labeoninae</taxon>
        <taxon>Labeonini</taxon>
        <taxon>Cirrhinus</taxon>
    </lineage>
</organism>
<keyword evidence="3" id="KW-1185">Reference proteome</keyword>
<evidence type="ECO:0000256" key="1">
    <source>
        <dbReference type="SAM" id="MobiDB-lite"/>
    </source>
</evidence>
<name>A0ABR3MKS6_9TELE</name>
<evidence type="ECO:0000313" key="2">
    <source>
        <dbReference type="EMBL" id="KAL1265139.1"/>
    </source>
</evidence>
<feature type="compositionally biased region" description="Basic and acidic residues" evidence="1">
    <location>
        <begin position="67"/>
        <end position="82"/>
    </location>
</feature>
<feature type="compositionally biased region" description="Basic and acidic residues" evidence="1">
    <location>
        <begin position="7"/>
        <end position="18"/>
    </location>
</feature>
<feature type="region of interest" description="Disordered" evidence="1">
    <location>
        <begin position="1"/>
        <end position="87"/>
    </location>
</feature>
<reference evidence="2 3" key="1">
    <citation type="submission" date="2023-09" db="EMBL/GenBank/DDBJ databases">
        <authorList>
            <person name="Wang M."/>
        </authorList>
    </citation>
    <scope>NUCLEOTIDE SEQUENCE [LARGE SCALE GENOMIC DNA]</scope>
    <source>
        <strain evidence="2">GT-2023</strain>
        <tissue evidence="2">Liver</tissue>
    </source>
</reference>
<dbReference type="Proteomes" id="UP001558613">
    <property type="component" value="Unassembled WGS sequence"/>
</dbReference>
<sequence>MRGGAQRGEEGGRGRGEGGRGGGPGRGRGEEGDRGRGLGRGRGEGGRGRGLGRGRGEGGRGRGSRGRGREGLEELIEPEQRRRGPNLTQEIRATLIDHVINHGLTLMEAGQRVQPNLSRNTVASVIQTFHRENRIEGRGHQGGRGPMFTHAQEIQANIINDDRIFNNIQRVSLSTLARILKKNQVHMKQLYRVPFDRNSERVKHLCTEYVEWYSLQSQMGGASGRGLKRYQAPSSGC</sequence>
<evidence type="ECO:0000313" key="3">
    <source>
        <dbReference type="Proteomes" id="UP001558613"/>
    </source>
</evidence>
<gene>
    <name evidence="2" type="ORF">QQF64_003166</name>
</gene>
<dbReference type="EMBL" id="JAYMGO010000011">
    <property type="protein sequence ID" value="KAL1265139.1"/>
    <property type="molecule type" value="Genomic_DNA"/>
</dbReference>
<feature type="compositionally biased region" description="Basic and acidic residues" evidence="1">
    <location>
        <begin position="27"/>
        <end position="47"/>
    </location>
</feature>
<comment type="caution">
    <text evidence="2">The sequence shown here is derived from an EMBL/GenBank/DDBJ whole genome shotgun (WGS) entry which is preliminary data.</text>
</comment>
<accession>A0ABR3MKS6</accession>